<dbReference type="AlphaFoldDB" id="E1ZIW2"/>
<reference evidence="6 7" key="1">
    <citation type="journal article" date="2010" name="Plant Cell">
        <title>The Chlorella variabilis NC64A genome reveals adaptation to photosymbiosis, coevolution with viruses, and cryptic sex.</title>
        <authorList>
            <person name="Blanc G."/>
            <person name="Duncan G."/>
            <person name="Agarkova I."/>
            <person name="Borodovsky M."/>
            <person name="Gurnon J."/>
            <person name="Kuo A."/>
            <person name="Lindquist E."/>
            <person name="Lucas S."/>
            <person name="Pangilinan J."/>
            <person name="Polle J."/>
            <person name="Salamov A."/>
            <person name="Terry A."/>
            <person name="Yamada T."/>
            <person name="Dunigan D.D."/>
            <person name="Grigoriev I.V."/>
            <person name="Claverie J.M."/>
            <person name="Van Etten J.L."/>
        </authorList>
    </citation>
    <scope>NUCLEOTIDE SEQUENCE [LARGE SCALE GENOMIC DNA]</scope>
    <source>
        <strain evidence="6 7">NC64A</strain>
    </source>
</reference>
<feature type="transmembrane region" description="Helical" evidence="5">
    <location>
        <begin position="36"/>
        <end position="55"/>
    </location>
</feature>
<dbReference type="InterPro" id="IPR008470">
    <property type="entry name" value="Uncharacterised_Ycf33"/>
</dbReference>
<comment type="similarity">
    <text evidence="2">Belongs to the ycf33 family.</text>
</comment>
<evidence type="ECO:0000256" key="5">
    <source>
        <dbReference type="SAM" id="Phobius"/>
    </source>
</evidence>
<dbReference type="EMBL" id="GL433848">
    <property type="protein sequence ID" value="EFN54403.1"/>
    <property type="molecule type" value="Genomic_DNA"/>
</dbReference>
<accession>E1ZIW2</accession>
<dbReference type="PANTHER" id="PTHR36049:SF3">
    <property type="match status" value="1"/>
</dbReference>
<keyword evidence="4" id="KW-0934">Plastid</keyword>
<dbReference type="KEGG" id="cvr:CHLNCDRAFT_15860"/>
<keyword evidence="5" id="KW-0472">Membrane</keyword>
<keyword evidence="7" id="KW-1185">Reference proteome</keyword>
<feature type="non-terminal residue" evidence="6">
    <location>
        <position position="1"/>
    </location>
</feature>
<feature type="non-terminal residue" evidence="6">
    <location>
        <position position="57"/>
    </location>
</feature>
<evidence type="ECO:0000313" key="7">
    <source>
        <dbReference type="Proteomes" id="UP000008141"/>
    </source>
</evidence>
<evidence type="ECO:0000256" key="3">
    <source>
        <dbReference type="ARBA" id="ARBA00021584"/>
    </source>
</evidence>
<dbReference type="OrthoDB" id="1900844at2759"/>
<gene>
    <name evidence="6" type="ORF">CHLNCDRAFT_15860</name>
</gene>
<keyword evidence="5" id="KW-1133">Transmembrane helix</keyword>
<proteinExistence type="inferred from homology"/>
<dbReference type="GeneID" id="17353785"/>
<evidence type="ECO:0000256" key="1">
    <source>
        <dbReference type="ARBA" id="ARBA00004474"/>
    </source>
</evidence>
<dbReference type="Proteomes" id="UP000008141">
    <property type="component" value="Unassembled WGS sequence"/>
</dbReference>
<sequence length="57" mass="6306">FWGNVLRYISYFFSVLLGTAYIAVKPLIELMKKPTTAVLVVGGLAGLFFFVSFTVQA</sequence>
<dbReference type="PANTHER" id="PTHR36049">
    <property type="entry name" value="TRANSMEMBRANE PROTEIN"/>
    <property type="match status" value="1"/>
</dbReference>
<dbReference type="InParanoid" id="E1ZIW2"/>
<organism evidence="7">
    <name type="scientific">Chlorella variabilis</name>
    <name type="common">Green alga</name>
    <dbReference type="NCBI Taxonomy" id="554065"/>
    <lineage>
        <taxon>Eukaryota</taxon>
        <taxon>Viridiplantae</taxon>
        <taxon>Chlorophyta</taxon>
        <taxon>core chlorophytes</taxon>
        <taxon>Trebouxiophyceae</taxon>
        <taxon>Chlorellales</taxon>
        <taxon>Chlorellaceae</taxon>
        <taxon>Chlorella clade</taxon>
        <taxon>Chlorella</taxon>
    </lineage>
</organism>
<dbReference type="GO" id="GO:0009536">
    <property type="term" value="C:plastid"/>
    <property type="evidence" value="ECO:0007669"/>
    <property type="project" value="UniProtKB-SubCell"/>
</dbReference>
<protein>
    <recommendedName>
        <fullName evidence="3">Uncharacterized protein ycf33</fullName>
    </recommendedName>
</protein>
<feature type="transmembrane region" description="Helical" evidence="5">
    <location>
        <begin position="6"/>
        <end position="24"/>
    </location>
</feature>
<keyword evidence="5" id="KW-0812">Transmembrane</keyword>
<name>E1ZIW2_CHLVA</name>
<comment type="subcellular location">
    <subcellularLocation>
        <location evidence="1">Plastid</location>
    </subcellularLocation>
</comment>
<evidence type="ECO:0000256" key="2">
    <source>
        <dbReference type="ARBA" id="ARBA00010985"/>
    </source>
</evidence>
<evidence type="ECO:0000256" key="4">
    <source>
        <dbReference type="ARBA" id="ARBA00022640"/>
    </source>
</evidence>
<evidence type="ECO:0000313" key="6">
    <source>
        <dbReference type="EMBL" id="EFN54403.1"/>
    </source>
</evidence>
<dbReference type="Pfam" id="PF05421">
    <property type="entry name" value="DUF751"/>
    <property type="match status" value="1"/>
</dbReference>
<dbReference type="RefSeq" id="XP_005846505.1">
    <property type="nucleotide sequence ID" value="XM_005846443.1"/>
</dbReference>